<dbReference type="OrthoDB" id="2031036at2"/>
<keyword evidence="3" id="KW-1185">Reference proteome</keyword>
<proteinExistence type="predicted"/>
<dbReference type="AlphaFoldDB" id="A0A9X5BIC1"/>
<feature type="transmembrane region" description="Helical" evidence="1">
    <location>
        <begin position="53"/>
        <end position="76"/>
    </location>
</feature>
<dbReference type="EMBL" id="QZDT01000045">
    <property type="protein sequence ID" value="NBJ94651.1"/>
    <property type="molecule type" value="Genomic_DNA"/>
</dbReference>
<accession>A0A9X5BIC1</accession>
<dbReference type="SUPFAM" id="SSF63829">
    <property type="entry name" value="Calcium-dependent phosphotriesterase"/>
    <property type="match status" value="1"/>
</dbReference>
<evidence type="ECO:0000313" key="3">
    <source>
        <dbReference type="Proteomes" id="UP001154420"/>
    </source>
</evidence>
<protein>
    <submittedName>
        <fullName evidence="2">Uncharacterized protein</fullName>
    </submittedName>
</protein>
<comment type="caution">
    <text evidence="2">The sequence shown here is derived from an EMBL/GenBank/DDBJ whole genome shotgun (WGS) entry which is preliminary data.</text>
</comment>
<evidence type="ECO:0000256" key="1">
    <source>
        <dbReference type="SAM" id="Phobius"/>
    </source>
</evidence>
<organism evidence="2 3">
    <name type="scientific">Parablautia muri</name>
    <dbReference type="NCBI Taxonomy" id="2320879"/>
    <lineage>
        <taxon>Bacteria</taxon>
        <taxon>Bacillati</taxon>
        <taxon>Bacillota</taxon>
        <taxon>Clostridia</taxon>
        <taxon>Lachnospirales</taxon>
        <taxon>Lachnospiraceae</taxon>
        <taxon>Parablautia</taxon>
    </lineage>
</organism>
<name>A0A9X5BIC1_9FIRM</name>
<keyword evidence="1" id="KW-0472">Membrane</keyword>
<gene>
    <name evidence="2" type="ORF">D5281_19240</name>
</gene>
<sequence length="486" mass="55056">MQNKNRKAKIYVPELEIVPEGFHETVTETLSEIIHTSPDKSNRKRRGIARKRMFLPLTAVFCLIIGGSAFAAVSLYQQRMVAMNREMLEKFYSQALVGDTFHYSRPLTEEEKARYEKLTGEYEEKGRFPEGDLAYLKDDRDYKGKGVGLYADRATLFLPEQMTDEELLQLIDFEHKVNYSIQIIGSEVAEGKWEGEQDFIEMAPEAKEDKVISYEGSVDVICVTEGEGCLYLAGTNMIERMEIGESTSRPFYQGDFGENMVMYAMEEDMQQGLYGLLLLKGEDNYEGGKILHISKEGELLYEKDTENEIFGALAVDKEGRLYAGKDRAVCVYDTEGNELCTIEIPYDIMARDSLCRGKDGNIYLLCEDGPFHSIILQLNPDTAGYSVVSTNPLPSGPPHCHTIVKGRDTDFLLWNYEGLFTYNLGDDRAQKVMELYEAPLEWEDAMCVSLKDGRVVFVKAYAYTENGAGKPVPESVQFCYVNPNTE</sequence>
<evidence type="ECO:0000313" key="2">
    <source>
        <dbReference type="EMBL" id="NBJ94651.1"/>
    </source>
</evidence>
<dbReference type="Proteomes" id="UP001154420">
    <property type="component" value="Unassembled WGS sequence"/>
</dbReference>
<dbReference type="RefSeq" id="WP_160561664.1">
    <property type="nucleotide sequence ID" value="NZ_QZDT01000045.1"/>
</dbReference>
<reference evidence="2" key="1">
    <citation type="submission" date="2018-09" db="EMBL/GenBank/DDBJ databases">
        <title>Murine metabolic-syndrome-specific gut microbial biobank.</title>
        <authorList>
            <person name="Liu C."/>
        </authorList>
    </citation>
    <scope>NUCLEOTIDE SEQUENCE</scope>
    <source>
        <strain evidence="2">D42-62</strain>
    </source>
</reference>
<keyword evidence="1" id="KW-0812">Transmembrane</keyword>
<keyword evidence="1" id="KW-1133">Transmembrane helix</keyword>